<accession>A0A833SA90</accession>
<feature type="chain" id="PRO_5032891070" description="NADH-ubiquinone oxidoreductase MWFE subunit" evidence="1">
    <location>
        <begin position="18"/>
        <end position="70"/>
    </location>
</feature>
<proteinExistence type="predicted"/>
<comment type="caution">
    <text evidence="2">The sequence shown here is derived from an EMBL/GenBank/DDBJ whole genome shotgun (WGS) entry which is preliminary data.</text>
</comment>
<gene>
    <name evidence="2" type="ORF">E2986_12948</name>
</gene>
<reference evidence="2" key="1">
    <citation type="submission" date="2019-11" db="EMBL/GenBank/DDBJ databases">
        <title>The nuclear and mitochondrial genomes of Frieseomelitta varia - a highly eusocial stingless bee (Meliponini) with a permanently sterile worker caste.</title>
        <authorList>
            <person name="Freitas F.C.P."/>
            <person name="Lourenco A.P."/>
            <person name="Nunes F.M.F."/>
            <person name="Paschoal A.R."/>
            <person name="Abreu F.C.P."/>
            <person name="Barbin F.O."/>
            <person name="Bataglia L."/>
            <person name="Cardoso-Junior C.A.M."/>
            <person name="Cervoni M.S."/>
            <person name="Silva S.R."/>
            <person name="Dalarmi F."/>
            <person name="Del Lama M.A."/>
            <person name="Depintor T.S."/>
            <person name="Ferreira K.M."/>
            <person name="Goria P.S."/>
            <person name="Jaskot M.C."/>
            <person name="Lago D.C."/>
            <person name="Luna-Lucena D."/>
            <person name="Moda L.M."/>
            <person name="Nascimento L."/>
            <person name="Pedrino M."/>
            <person name="Rabico F.O."/>
            <person name="Sanches F.C."/>
            <person name="Santos D.E."/>
            <person name="Santos C.G."/>
            <person name="Vieira J."/>
            <person name="Lopes T.F."/>
            <person name="Barchuk A.R."/>
            <person name="Hartfelder K."/>
            <person name="Simoes Z.L.P."/>
            <person name="Bitondi M.M.G."/>
            <person name="Pinheiro D.G."/>
        </authorList>
    </citation>
    <scope>NUCLEOTIDE SEQUENCE</scope>
    <source>
        <strain evidence="2">USP_RPSP 00005682</strain>
        <tissue evidence="2">Whole individual</tissue>
    </source>
</reference>
<sequence length="70" mass="8000">MWLNIFPPLLIVGTLLAVPAYVSPFINQLVIGKKHVRTYDTEIEETAFARDLTLTKEQWKLNGLEVISDE</sequence>
<dbReference type="AlphaFoldDB" id="A0A833SA90"/>
<keyword evidence="3" id="KW-1185">Reference proteome</keyword>
<dbReference type="Proteomes" id="UP000655588">
    <property type="component" value="Unassembled WGS sequence"/>
</dbReference>
<evidence type="ECO:0000313" key="2">
    <source>
        <dbReference type="EMBL" id="KAF3425812.1"/>
    </source>
</evidence>
<keyword evidence="1" id="KW-0732">Signal</keyword>
<evidence type="ECO:0008006" key="4">
    <source>
        <dbReference type="Google" id="ProtNLM"/>
    </source>
</evidence>
<dbReference type="OrthoDB" id="1920692at2759"/>
<name>A0A833SA90_9HYME</name>
<dbReference type="InterPro" id="IPR017384">
    <property type="entry name" value="NADH_Ub_cplx-1_asu_su-1"/>
</dbReference>
<protein>
    <recommendedName>
        <fullName evidence="4">NADH-ubiquinone oxidoreductase MWFE subunit</fullName>
    </recommendedName>
</protein>
<dbReference type="Pfam" id="PF15879">
    <property type="entry name" value="MWFE"/>
    <property type="match status" value="1"/>
</dbReference>
<organism evidence="2 3">
    <name type="scientific">Frieseomelitta varia</name>
    <dbReference type="NCBI Taxonomy" id="561572"/>
    <lineage>
        <taxon>Eukaryota</taxon>
        <taxon>Metazoa</taxon>
        <taxon>Ecdysozoa</taxon>
        <taxon>Arthropoda</taxon>
        <taxon>Hexapoda</taxon>
        <taxon>Insecta</taxon>
        <taxon>Pterygota</taxon>
        <taxon>Neoptera</taxon>
        <taxon>Endopterygota</taxon>
        <taxon>Hymenoptera</taxon>
        <taxon>Apocrita</taxon>
        <taxon>Aculeata</taxon>
        <taxon>Apoidea</taxon>
        <taxon>Anthophila</taxon>
        <taxon>Apidae</taxon>
        <taxon>Frieseomelitta</taxon>
    </lineage>
</organism>
<dbReference type="EMBL" id="WNWW01000353">
    <property type="protein sequence ID" value="KAF3425812.1"/>
    <property type="molecule type" value="Genomic_DNA"/>
</dbReference>
<evidence type="ECO:0000256" key="1">
    <source>
        <dbReference type="SAM" id="SignalP"/>
    </source>
</evidence>
<evidence type="ECO:0000313" key="3">
    <source>
        <dbReference type="Proteomes" id="UP000655588"/>
    </source>
</evidence>
<feature type="signal peptide" evidence="1">
    <location>
        <begin position="1"/>
        <end position="17"/>
    </location>
</feature>